<protein>
    <recommendedName>
        <fullName evidence="4">Regulator SirB</fullName>
    </recommendedName>
</protein>
<dbReference type="STRING" id="445710.ATSB10_28000"/>
<dbReference type="InterPro" id="IPR007360">
    <property type="entry name" value="SirB"/>
</dbReference>
<proteinExistence type="predicted"/>
<gene>
    <name evidence="2" type="ORF">ATSB10_28000</name>
</gene>
<keyword evidence="1" id="KW-0812">Transmembrane</keyword>
<evidence type="ECO:0000313" key="3">
    <source>
        <dbReference type="Proteomes" id="UP000077255"/>
    </source>
</evidence>
<evidence type="ECO:0000313" key="2">
    <source>
        <dbReference type="EMBL" id="AND70254.1"/>
    </source>
</evidence>
<feature type="transmembrane region" description="Helical" evidence="1">
    <location>
        <begin position="105"/>
        <end position="121"/>
    </location>
</feature>
<dbReference type="PANTHER" id="PTHR39594:SF1">
    <property type="entry name" value="PROTEIN YCHQ"/>
    <property type="match status" value="1"/>
</dbReference>
<dbReference type="PIRSF" id="PIRSF005610">
    <property type="entry name" value="SirB"/>
    <property type="match status" value="1"/>
</dbReference>
<dbReference type="PANTHER" id="PTHR39594">
    <property type="entry name" value="PROTEIN YCHQ"/>
    <property type="match status" value="1"/>
</dbReference>
<evidence type="ECO:0008006" key="4">
    <source>
        <dbReference type="Google" id="ProtNLM"/>
    </source>
</evidence>
<dbReference type="GO" id="GO:0005886">
    <property type="term" value="C:plasma membrane"/>
    <property type="evidence" value="ECO:0007669"/>
    <property type="project" value="TreeGrafter"/>
</dbReference>
<dbReference type="KEGG" id="dtx:ATSB10_28000"/>
<dbReference type="EMBL" id="CP014841">
    <property type="protein sequence ID" value="AND70254.1"/>
    <property type="molecule type" value="Genomic_DNA"/>
</dbReference>
<dbReference type="OrthoDB" id="5588650at2"/>
<dbReference type="AlphaFoldDB" id="A0A160N3J1"/>
<keyword evidence="1" id="KW-1133">Transmembrane helix</keyword>
<feature type="transmembrane region" description="Helical" evidence="1">
    <location>
        <begin position="6"/>
        <end position="25"/>
    </location>
</feature>
<organism evidence="2 3">
    <name type="scientific">Dyella thiooxydans</name>
    <dbReference type="NCBI Taxonomy" id="445710"/>
    <lineage>
        <taxon>Bacteria</taxon>
        <taxon>Pseudomonadati</taxon>
        <taxon>Pseudomonadota</taxon>
        <taxon>Gammaproteobacteria</taxon>
        <taxon>Lysobacterales</taxon>
        <taxon>Rhodanobacteraceae</taxon>
        <taxon>Dyella</taxon>
    </lineage>
</organism>
<keyword evidence="3" id="KW-1185">Reference proteome</keyword>
<dbReference type="Pfam" id="PF04247">
    <property type="entry name" value="SirB"/>
    <property type="match status" value="1"/>
</dbReference>
<dbReference type="PATRIC" id="fig|445710.3.peg.2795"/>
<accession>A0A160N3J1</accession>
<feature type="transmembrane region" description="Helical" evidence="1">
    <location>
        <begin position="45"/>
        <end position="69"/>
    </location>
</feature>
<keyword evidence="1" id="KW-0472">Membrane</keyword>
<sequence length="134" mass="14647">MFEFYPQIKAVHIACVILSGLLFALRGTLVQTGHGAAAHWAPLRYLSYTVDSALLTAALMLLTLLPGAYFANGWLTVKLVGVVLYVVCGSLALKRARGRAMQRGFFIAALLIYANIVGIAWEHHPLGWLHAWLG</sequence>
<dbReference type="RefSeq" id="WP_063673314.1">
    <property type="nucleotide sequence ID" value="NZ_CP014841.1"/>
</dbReference>
<reference evidence="2 3" key="1">
    <citation type="submission" date="2016-02" db="EMBL/GenBank/DDBJ databases">
        <title>Complete genome sequencing and analysis of ATSB10, Dyella thiooxydans isolated from rhizosphere soil of sunflower (Helianthus annuus L.).</title>
        <authorList>
            <person name="Lee Y."/>
            <person name="Hwangbo K."/>
            <person name="Chung H."/>
            <person name="Yoo J."/>
            <person name="Kim K.Y."/>
            <person name="Sa T.M."/>
            <person name="Um Y."/>
            <person name="Madhaiyan M."/>
        </authorList>
    </citation>
    <scope>NUCLEOTIDE SEQUENCE [LARGE SCALE GENOMIC DNA]</scope>
    <source>
        <strain evidence="2 3">ATSB10</strain>
    </source>
</reference>
<dbReference type="Proteomes" id="UP000077255">
    <property type="component" value="Chromosome"/>
</dbReference>
<evidence type="ECO:0000256" key="1">
    <source>
        <dbReference type="SAM" id="Phobius"/>
    </source>
</evidence>
<name>A0A160N3J1_9GAMM</name>
<feature type="transmembrane region" description="Helical" evidence="1">
    <location>
        <begin position="75"/>
        <end position="93"/>
    </location>
</feature>